<evidence type="ECO:0000313" key="4">
    <source>
        <dbReference type="Proteomes" id="UP000199009"/>
    </source>
</evidence>
<protein>
    <recommendedName>
        <fullName evidence="5">Capsular polysaccharide biosynthesis protein</fullName>
    </recommendedName>
</protein>
<feature type="transmembrane region" description="Helical" evidence="2">
    <location>
        <begin position="215"/>
        <end position="236"/>
    </location>
</feature>
<keyword evidence="4" id="KW-1185">Reference proteome</keyword>
<evidence type="ECO:0000313" key="3">
    <source>
        <dbReference type="EMBL" id="SDH63991.1"/>
    </source>
</evidence>
<sequence>MDQPVYLRRLLRQKVLLIIGAVVAIIAGLLAGFTIQNGEIVPRADKVYTASGTVLLTSPNPQYFQVEVPGVTQALPAAGDPAAAQELIVQESTPINLASNAIVLAYLASSDQITADVESVVGELSDGEAIAAVSRTTQPTGDETFPGRLTLPLLDIAATALSPDRAEELATAATTAFETMVTTSQDELGVAEDIRLNLDVLNVPVADEGEGSNPAIPVVVVAVGVFLLFVAAALILEAVRDRRRTRNGEPDDSDDDTDSADEDDAVASAPADADEFTVADDRELAPVGASAPLDESAPARSARRRARAPRVDSSVNAFAGAPADASHND</sequence>
<dbReference type="STRING" id="370764.SAMN04489810_3511"/>
<feature type="region of interest" description="Disordered" evidence="1">
    <location>
        <begin position="243"/>
        <end position="329"/>
    </location>
</feature>
<keyword evidence="2" id="KW-1133">Transmembrane helix</keyword>
<accession>A0A1G8E2B4</accession>
<feature type="transmembrane region" description="Helical" evidence="2">
    <location>
        <begin position="15"/>
        <end position="35"/>
    </location>
</feature>
<gene>
    <name evidence="3" type="ORF">SAMN04489810_3511</name>
</gene>
<name>A0A1G8E2B4_9MICO</name>
<evidence type="ECO:0000256" key="1">
    <source>
        <dbReference type="SAM" id="MobiDB-lite"/>
    </source>
</evidence>
<dbReference type="OrthoDB" id="5005773at2"/>
<keyword evidence="2" id="KW-0812">Transmembrane</keyword>
<dbReference type="Proteomes" id="UP000199009">
    <property type="component" value="Chromosome I"/>
</dbReference>
<keyword evidence="2" id="KW-0472">Membrane</keyword>
<proteinExistence type="predicted"/>
<evidence type="ECO:0008006" key="5">
    <source>
        <dbReference type="Google" id="ProtNLM"/>
    </source>
</evidence>
<organism evidence="3 4">
    <name type="scientific">Microbacterium pygmaeum</name>
    <dbReference type="NCBI Taxonomy" id="370764"/>
    <lineage>
        <taxon>Bacteria</taxon>
        <taxon>Bacillati</taxon>
        <taxon>Actinomycetota</taxon>
        <taxon>Actinomycetes</taxon>
        <taxon>Micrococcales</taxon>
        <taxon>Microbacteriaceae</taxon>
        <taxon>Microbacterium</taxon>
    </lineage>
</organism>
<feature type="compositionally biased region" description="Acidic residues" evidence="1">
    <location>
        <begin position="250"/>
        <end position="265"/>
    </location>
</feature>
<reference evidence="3 4" key="1">
    <citation type="submission" date="2016-10" db="EMBL/GenBank/DDBJ databases">
        <authorList>
            <person name="de Groot N.N."/>
        </authorList>
    </citation>
    <scope>NUCLEOTIDE SEQUENCE [LARGE SCALE GENOMIC DNA]</scope>
    <source>
        <strain evidence="3 4">DSM 23142</strain>
    </source>
</reference>
<dbReference type="RefSeq" id="WP_157681899.1">
    <property type="nucleotide sequence ID" value="NZ_LT629692.1"/>
</dbReference>
<dbReference type="EMBL" id="LT629692">
    <property type="protein sequence ID" value="SDH63991.1"/>
    <property type="molecule type" value="Genomic_DNA"/>
</dbReference>
<dbReference type="AlphaFoldDB" id="A0A1G8E2B4"/>
<evidence type="ECO:0000256" key="2">
    <source>
        <dbReference type="SAM" id="Phobius"/>
    </source>
</evidence>